<keyword evidence="2" id="KW-0472">Membrane</keyword>
<dbReference type="Proteomes" id="UP000031829">
    <property type="component" value="Chromosome"/>
</dbReference>
<evidence type="ECO:0000256" key="1">
    <source>
        <dbReference type="SAM" id="MobiDB-lite"/>
    </source>
</evidence>
<organism evidence="3 4">
    <name type="scientific">Priestia megaterium (strain ATCC 14581 / DSM 32 / CCUG 1817 / JCM 2506 / NBRC 15308 / NCIMB 9376 / NCTC 10342 / NRRL B-14308 / VKM B-512 / Ford 19)</name>
    <name type="common">Bacillus megaterium</name>
    <dbReference type="NCBI Taxonomy" id="1348623"/>
    <lineage>
        <taxon>Bacteria</taxon>
        <taxon>Bacillati</taxon>
        <taxon>Bacillota</taxon>
        <taxon>Bacilli</taxon>
        <taxon>Bacillales</taxon>
        <taxon>Bacillaceae</taxon>
        <taxon>Priestia</taxon>
    </lineage>
</organism>
<reference evidence="3 4" key="1">
    <citation type="journal article" date="2015" name="Genome Announc.">
        <title>Complete genome sequences for 35 biothreat assay-relevant bacillus species.</title>
        <authorList>
            <person name="Johnson S.L."/>
            <person name="Daligault H.E."/>
            <person name="Davenport K.W."/>
            <person name="Jaissle J."/>
            <person name="Frey K.G."/>
            <person name="Ladner J.T."/>
            <person name="Broomall S.M."/>
            <person name="Bishop-Lilly K.A."/>
            <person name="Bruce D.C."/>
            <person name="Gibbons H.S."/>
            <person name="Coyne S.R."/>
            <person name="Lo C.C."/>
            <person name="Meincke L."/>
            <person name="Munk A.C."/>
            <person name="Koroleva G.I."/>
            <person name="Rosenzweig C.N."/>
            <person name="Palacios G.F."/>
            <person name="Redden C.L."/>
            <person name="Minogue T.D."/>
            <person name="Chain P.S."/>
        </authorList>
    </citation>
    <scope>NUCLEOTIDE SEQUENCE [LARGE SCALE GENOMIC DNA]</scope>
    <source>
        <strain evidence="4">ATCC 14581 / DSM 32 / JCM 2506 / NBRC 15308 / NCIMB 9376 / NCTC 10342 / NRRL B-14308 / VKM B-512</strain>
    </source>
</reference>
<evidence type="ECO:0000256" key="2">
    <source>
        <dbReference type="SAM" id="Phobius"/>
    </source>
</evidence>
<keyword evidence="2" id="KW-0812">Transmembrane</keyword>
<name>A0A0B6A869_PRIM2</name>
<protein>
    <submittedName>
        <fullName evidence="3">Uncharacterized protein</fullName>
    </submittedName>
</protein>
<sequence length="564" mass="62588">MSEKDQNRTTDETAASLETAPAPKKAPAKWIIILAALIVIIGGAITFATVFKKSPKQLYLISEVNTYQKAADELETKYSETMAYQEKAMKQPSTTNATIKGGFNMDSLSYDPSFKMIQDLISKAEIKIKAEQDPKKSEGYGSLALNIGGSKALDLEGFQTKERIGFKAPILANEYFYLNLDEYGQVARKFDPSYSGPETLDINTSNVSLEDLKLTEKEKTYIAKEYGTFIYDELDSDYFTKEKNVDYKTNGKTLQLTSVTLNMSDKETKQFMDKLIAKVAKDDKLHTIYANHVSKLFKSSAATNPELKDMADPKELKKSVKESLQDFQKEAKDTTYPGGVKSTVYVQDDVVVARDMNMGVKNASNDKGKLNVVTKNIPYEDNKTAKQFKAVLADSTTDDAFTFDMKNNVTTESEKRKENMSIHLLTKDSKDEDTNMTFKMNSVINGKTDAKQTADRTFSLDLGDQEDLVVNGEVKQNQAISASKGKADYSFDIRTKIGPKADPANVTLKIDSASQLKKSATIPELDASNATNVKDVTPEDMLSIQENFAKNVQGLMMNMGTAGY</sequence>
<dbReference type="GeneID" id="93641542"/>
<dbReference type="HOGENOM" id="CLU_482883_0_0_9"/>
<feature type="transmembrane region" description="Helical" evidence="2">
    <location>
        <begin position="30"/>
        <end position="51"/>
    </location>
</feature>
<gene>
    <name evidence="3" type="ORF">BG04_3483</name>
</gene>
<dbReference type="AlphaFoldDB" id="A0A0B6A869"/>
<evidence type="ECO:0000313" key="3">
    <source>
        <dbReference type="EMBL" id="AJI21125.1"/>
    </source>
</evidence>
<proteinExistence type="predicted"/>
<feature type="region of interest" description="Disordered" evidence="1">
    <location>
        <begin position="1"/>
        <end position="20"/>
    </location>
</feature>
<dbReference type="EMBL" id="CP009920">
    <property type="protein sequence ID" value="AJI21125.1"/>
    <property type="molecule type" value="Genomic_DNA"/>
</dbReference>
<evidence type="ECO:0000313" key="4">
    <source>
        <dbReference type="Proteomes" id="UP000031829"/>
    </source>
</evidence>
<keyword evidence="2" id="KW-1133">Transmembrane helix</keyword>
<dbReference type="KEGG" id="bmeg:BG04_3483"/>
<feature type="compositionally biased region" description="Basic and acidic residues" evidence="1">
    <location>
        <begin position="1"/>
        <end position="11"/>
    </location>
</feature>
<dbReference type="RefSeq" id="WP_034653638.1">
    <property type="nucleotide sequence ID" value="NZ_BCVB01000003.1"/>
</dbReference>
<accession>A0A0B6A869</accession>